<dbReference type="RefSeq" id="WP_066551370.1">
    <property type="nucleotide sequence ID" value="NZ_CP018821.1"/>
</dbReference>
<dbReference type="AlphaFoldDB" id="A0A1L6JHQ3"/>
<gene>
    <name evidence="1" type="ORF">BRX40_23300</name>
    <name evidence="2" type="ORF">CA257_17855</name>
</gene>
<organism evidence="1 3">
    <name type="scientific">Sphingomonas koreensis</name>
    <dbReference type="NCBI Taxonomy" id="93064"/>
    <lineage>
        <taxon>Bacteria</taxon>
        <taxon>Pseudomonadati</taxon>
        <taxon>Pseudomonadota</taxon>
        <taxon>Alphaproteobacteria</taxon>
        <taxon>Sphingomonadales</taxon>
        <taxon>Sphingomonadaceae</taxon>
        <taxon>Sphingomonas</taxon>
    </lineage>
</organism>
<accession>A0A1L6JHQ3</accession>
<dbReference type="OrthoDB" id="67403at2"/>
<dbReference type="Pfam" id="PF07274">
    <property type="entry name" value="DUF1440"/>
    <property type="match status" value="1"/>
</dbReference>
<keyword evidence="3" id="KW-1185">Reference proteome</keyword>
<dbReference type="EMBL" id="CP018821">
    <property type="protein sequence ID" value="APR55496.1"/>
    <property type="molecule type" value="Genomic_DNA"/>
</dbReference>
<dbReference type="KEGG" id="skr:BRX40_23300"/>
<dbReference type="EMBL" id="QQWO01000018">
    <property type="protein sequence ID" value="RSV00215.1"/>
    <property type="molecule type" value="Genomic_DNA"/>
</dbReference>
<name>A0A1L6JHQ3_9SPHN</name>
<dbReference type="Proteomes" id="UP000185161">
    <property type="component" value="Plasmid tig00000001"/>
</dbReference>
<evidence type="ECO:0000313" key="2">
    <source>
        <dbReference type="EMBL" id="RSV00215.1"/>
    </source>
</evidence>
<dbReference type="Proteomes" id="UP000286681">
    <property type="component" value="Unassembled WGS sequence"/>
</dbReference>
<proteinExistence type="predicted"/>
<reference evidence="2 4" key="3">
    <citation type="submission" date="2018-07" db="EMBL/GenBank/DDBJ databases">
        <title>Genomic and Epidemiologic Investigation of an Indolent Hospital Outbreak.</title>
        <authorList>
            <person name="Johnson R.C."/>
            <person name="Deming C."/>
            <person name="Conlan S."/>
            <person name="Zellmer C.J."/>
            <person name="Michelin A.V."/>
            <person name="Lee-Lin S."/>
            <person name="Thomas P.J."/>
            <person name="Park M."/>
            <person name="Weingarten R.A."/>
            <person name="Less J."/>
            <person name="Dekker J.P."/>
            <person name="Frank K.M."/>
            <person name="Musser K.A."/>
            <person name="Mcquiston J.R."/>
            <person name="Henderson D.K."/>
            <person name="Lau A.F."/>
            <person name="Palmore T.N."/>
            <person name="Segre J.A."/>
        </authorList>
    </citation>
    <scope>NUCLEOTIDE SEQUENCE [LARGE SCALE GENOMIC DNA]</scope>
    <source>
        <strain evidence="2 4">SK-NIH.Env10_0317</strain>
    </source>
</reference>
<evidence type="ECO:0000313" key="1">
    <source>
        <dbReference type="EMBL" id="APR55496.1"/>
    </source>
</evidence>
<reference evidence="3" key="2">
    <citation type="submission" date="2016-12" db="EMBL/GenBank/DDBJ databases">
        <title>Whole genome sequencing of Sphingomonas sp. ABOJV.</title>
        <authorList>
            <person name="Conlan S."/>
            <person name="Thomas P.J."/>
            <person name="Mullikin J."/>
            <person name="Palmore T.N."/>
            <person name="Frank K.M."/>
            <person name="Segre J.A."/>
        </authorList>
    </citation>
    <scope>NUCLEOTIDE SEQUENCE [LARGE SCALE GENOMIC DNA]</scope>
    <source>
        <strain evidence="3">ABOJV</strain>
        <plasmid evidence="3">Plasmid tig00000001</plasmid>
    </source>
</reference>
<evidence type="ECO:0000313" key="3">
    <source>
        <dbReference type="Proteomes" id="UP000185161"/>
    </source>
</evidence>
<dbReference type="InterPro" id="IPR009898">
    <property type="entry name" value="DUF1440"/>
</dbReference>
<keyword evidence="1" id="KW-0614">Plasmid</keyword>
<dbReference type="GeneID" id="44135488"/>
<protein>
    <submittedName>
        <fullName evidence="2">DUF1440 domain-containing protein</fullName>
    </submittedName>
</protein>
<sequence length="166" mass="16985">MDVNTERVIEGAVTGAAAGLVASWVMSEFHEAWKAASGDRDVGDEPNTVKVADAVTEATVGKPVPEGYREPAGAAVHYGFGVFLGALYGAAVEVRPETSAGFGTAYGAAVSLVADEMAMPALGFSPPASEVAASTHLRGFVSHLVFGVALEVARRLLIAGVRAKIA</sequence>
<evidence type="ECO:0000313" key="4">
    <source>
        <dbReference type="Proteomes" id="UP000286681"/>
    </source>
</evidence>
<geneLocation type="plasmid" evidence="1 3">
    <name>tig00000001</name>
</geneLocation>
<reference evidence="1" key="1">
    <citation type="submission" date="2016-12" db="EMBL/GenBank/DDBJ databases">
        <title>Whole genome sequencing of Sphingomonas koreensis.</title>
        <authorList>
            <person name="Conlan S."/>
            <person name="Thomas P.J."/>
            <person name="Mullikin J."/>
            <person name="Palmore T.N."/>
            <person name="Frank K.M."/>
            <person name="Segre J.A."/>
        </authorList>
    </citation>
    <scope>NUCLEOTIDE SEQUENCE</scope>
    <source>
        <strain evidence="1">ABOJV</strain>
        <plasmid evidence="1">tig00000001</plasmid>
    </source>
</reference>